<proteinExistence type="predicted"/>
<protein>
    <submittedName>
        <fullName evidence="1">Uncharacterized protein</fullName>
    </submittedName>
</protein>
<reference evidence="1 2" key="1">
    <citation type="submission" date="2023-05" db="EMBL/GenBank/DDBJ databases">
        <title>B98-5 Cell Line De Novo Hybrid Assembly: An Optical Mapping Approach.</title>
        <authorList>
            <person name="Kananen K."/>
            <person name="Auerbach J.A."/>
            <person name="Kautto E."/>
            <person name="Blachly J.S."/>
        </authorList>
    </citation>
    <scope>NUCLEOTIDE SEQUENCE [LARGE SCALE GENOMIC DNA]</scope>
    <source>
        <strain evidence="1">B95-8</strain>
        <tissue evidence="1">Cell line</tissue>
    </source>
</reference>
<name>A0ABQ9WBE3_SAGOE</name>
<dbReference type="EMBL" id="JASSZA010000001">
    <property type="protein sequence ID" value="KAK2118954.1"/>
    <property type="molecule type" value="Genomic_DNA"/>
</dbReference>
<comment type="caution">
    <text evidence="1">The sequence shown here is derived from an EMBL/GenBank/DDBJ whole genome shotgun (WGS) entry which is preliminary data.</text>
</comment>
<evidence type="ECO:0000313" key="1">
    <source>
        <dbReference type="EMBL" id="KAK2118954.1"/>
    </source>
</evidence>
<accession>A0ABQ9WBE3</accession>
<keyword evidence="2" id="KW-1185">Reference proteome</keyword>
<gene>
    <name evidence="1" type="ORF">P7K49_000340</name>
</gene>
<organism evidence="1 2">
    <name type="scientific">Saguinus oedipus</name>
    <name type="common">Cotton-top tamarin</name>
    <name type="synonym">Oedipomidas oedipus</name>
    <dbReference type="NCBI Taxonomy" id="9490"/>
    <lineage>
        <taxon>Eukaryota</taxon>
        <taxon>Metazoa</taxon>
        <taxon>Chordata</taxon>
        <taxon>Craniata</taxon>
        <taxon>Vertebrata</taxon>
        <taxon>Euteleostomi</taxon>
        <taxon>Mammalia</taxon>
        <taxon>Eutheria</taxon>
        <taxon>Euarchontoglires</taxon>
        <taxon>Primates</taxon>
        <taxon>Haplorrhini</taxon>
        <taxon>Platyrrhini</taxon>
        <taxon>Cebidae</taxon>
        <taxon>Callitrichinae</taxon>
        <taxon>Saguinus</taxon>
    </lineage>
</organism>
<dbReference type="Proteomes" id="UP001266305">
    <property type="component" value="Unassembled WGS sequence"/>
</dbReference>
<evidence type="ECO:0000313" key="2">
    <source>
        <dbReference type="Proteomes" id="UP001266305"/>
    </source>
</evidence>
<sequence>MVNQRLEKEAIHSSLPVSTGLFPEEHFRVLRLADTLSKSVPWEPNAGVVLDQRAEPREQQQYQECK</sequence>